<feature type="region of interest" description="Disordered" evidence="4">
    <location>
        <begin position="1"/>
        <end position="130"/>
    </location>
</feature>
<evidence type="ECO:0000259" key="5">
    <source>
        <dbReference type="PROSITE" id="PS51011"/>
    </source>
</evidence>
<keyword evidence="1" id="KW-0805">Transcription regulation</keyword>
<evidence type="ECO:0000256" key="1">
    <source>
        <dbReference type="ARBA" id="ARBA00023015"/>
    </source>
</evidence>
<gene>
    <name evidence="6" type="ORF">M404DRAFT_656711</name>
</gene>
<evidence type="ECO:0000256" key="4">
    <source>
        <dbReference type="SAM" id="MobiDB-lite"/>
    </source>
</evidence>
<dbReference type="HOGENOM" id="CLU_014090_0_0_1"/>
<keyword evidence="7" id="KW-1185">Reference proteome</keyword>
<dbReference type="InterPro" id="IPR001606">
    <property type="entry name" value="ARID_dom"/>
</dbReference>
<dbReference type="AlphaFoldDB" id="A0A0C3P482"/>
<organism evidence="6 7">
    <name type="scientific">Pisolithus tinctorius Marx 270</name>
    <dbReference type="NCBI Taxonomy" id="870435"/>
    <lineage>
        <taxon>Eukaryota</taxon>
        <taxon>Fungi</taxon>
        <taxon>Dikarya</taxon>
        <taxon>Basidiomycota</taxon>
        <taxon>Agaricomycotina</taxon>
        <taxon>Agaricomycetes</taxon>
        <taxon>Agaricomycetidae</taxon>
        <taxon>Boletales</taxon>
        <taxon>Sclerodermatineae</taxon>
        <taxon>Pisolithaceae</taxon>
        <taxon>Pisolithus</taxon>
    </lineage>
</organism>
<accession>A0A0C3P482</accession>
<dbReference type="FunCoup" id="A0A0C3P482">
    <property type="interactions" value="178"/>
</dbReference>
<dbReference type="CDD" id="cd16100">
    <property type="entry name" value="ARID"/>
    <property type="match status" value="1"/>
</dbReference>
<reference evidence="6 7" key="1">
    <citation type="submission" date="2014-04" db="EMBL/GenBank/DDBJ databases">
        <authorList>
            <consortium name="DOE Joint Genome Institute"/>
            <person name="Kuo A."/>
            <person name="Kohler A."/>
            <person name="Costa M.D."/>
            <person name="Nagy L.G."/>
            <person name="Floudas D."/>
            <person name="Copeland A."/>
            <person name="Barry K.W."/>
            <person name="Cichocki N."/>
            <person name="Veneault-Fourrey C."/>
            <person name="LaButti K."/>
            <person name="Lindquist E.A."/>
            <person name="Lipzen A."/>
            <person name="Lundell T."/>
            <person name="Morin E."/>
            <person name="Murat C."/>
            <person name="Sun H."/>
            <person name="Tunlid A."/>
            <person name="Henrissat B."/>
            <person name="Grigoriev I.V."/>
            <person name="Hibbett D.S."/>
            <person name="Martin F."/>
            <person name="Nordberg H.P."/>
            <person name="Cantor M.N."/>
            <person name="Hua S.X."/>
        </authorList>
    </citation>
    <scope>NUCLEOTIDE SEQUENCE [LARGE SCALE GENOMIC DNA]</scope>
    <source>
        <strain evidence="6 7">Marx 270</strain>
    </source>
</reference>
<dbReference type="GO" id="GO:0006357">
    <property type="term" value="P:regulation of transcription by RNA polymerase II"/>
    <property type="evidence" value="ECO:0007669"/>
    <property type="project" value="TreeGrafter"/>
</dbReference>
<feature type="compositionally biased region" description="Polar residues" evidence="4">
    <location>
        <begin position="26"/>
        <end position="71"/>
    </location>
</feature>
<protein>
    <recommendedName>
        <fullName evidence="5">ARID domain-containing protein</fullName>
    </recommendedName>
</protein>
<dbReference type="Pfam" id="PF01388">
    <property type="entry name" value="ARID"/>
    <property type="match status" value="1"/>
</dbReference>
<dbReference type="InterPro" id="IPR051232">
    <property type="entry name" value="ARID/SWI1_ChromRemod"/>
</dbReference>
<evidence type="ECO:0000256" key="3">
    <source>
        <dbReference type="ARBA" id="ARBA00023242"/>
    </source>
</evidence>
<reference evidence="7" key="2">
    <citation type="submission" date="2015-01" db="EMBL/GenBank/DDBJ databases">
        <title>Evolutionary Origins and Diversification of the Mycorrhizal Mutualists.</title>
        <authorList>
            <consortium name="DOE Joint Genome Institute"/>
            <consortium name="Mycorrhizal Genomics Consortium"/>
            <person name="Kohler A."/>
            <person name="Kuo A."/>
            <person name="Nagy L.G."/>
            <person name="Floudas D."/>
            <person name="Copeland A."/>
            <person name="Barry K.W."/>
            <person name="Cichocki N."/>
            <person name="Veneault-Fourrey C."/>
            <person name="LaButti K."/>
            <person name="Lindquist E.A."/>
            <person name="Lipzen A."/>
            <person name="Lundell T."/>
            <person name="Morin E."/>
            <person name="Murat C."/>
            <person name="Riley R."/>
            <person name="Ohm R."/>
            <person name="Sun H."/>
            <person name="Tunlid A."/>
            <person name="Henrissat B."/>
            <person name="Grigoriev I.V."/>
            <person name="Hibbett D.S."/>
            <person name="Martin F."/>
        </authorList>
    </citation>
    <scope>NUCLEOTIDE SEQUENCE [LARGE SCALE GENOMIC DNA]</scope>
    <source>
        <strain evidence="7">Marx 270</strain>
    </source>
</reference>
<evidence type="ECO:0000313" key="7">
    <source>
        <dbReference type="Proteomes" id="UP000054217"/>
    </source>
</evidence>
<dbReference type="PANTHER" id="PTHR13964">
    <property type="entry name" value="RBP-RELATED"/>
    <property type="match status" value="1"/>
</dbReference>
<keyword evidence="2" id="KW-0804">Transcription</keyword>
<sequence>MLPQSPHQLRPHNPQNPLPPTATPFLPQNPSFDPSSLFNLDQTSTNLRGHQINNNNVTPNGRQLPPSSSASFRPGMPFTPTVSLPGHSAMQPSGYPSYPSPSLQSAPSSFDPAAQLNLPSRQPPNPAHVKPKQRFLTGLANFHISRGHPLPPALTGFPYPPNYDPASSPWKNLDCPPGEIGIFRLGGKDVDLLKLWHVVLQGGGFAKVTQQNGWPQIARHFDLLDSPPGMPSANQHPPAVVLARYYQILLLPFEEVLTRSAQEGNRKPTVAPGRPAGEMQNSVSNIPPPPGTASQIGSITPSHSVTVPIDQPTISGSQTRPSGSPPGPPSQPLPQSPCPPQAPPGSNSSGSFGLSEALAGNSLSQPLGGTTLAQLPTGTANDHQDQDLSGLKRKLEADEVDGGTEMADPLPSSALSMDRPSTSSAPPTTSSAPRSRSQLLRTKVEYIPLAREVDTYGGRDLNLLDEEYHRAQRRAIRDINEWGTVDIEALTMSIRSRLTVELSYALTTLTLLSTMKGPTPGSGFPIAQCTDLLEEVLDLLEDEAFDGVTDVQQHLLADDTRIPRHRELVTLVHDAESLPFAGLKGGQILGEKEQDPRHRPGTIVLTVTNIIRNLSVIPDNVQFLAKHERMLELVLRVSGIVVPGDGGLPRSASPFLTLSEVLQVRKDAIHILSNVAPMIVFPLDSPPSDSTARTVARVFELVASIIVEPIDAVPPTQTLKLSGVPFPNCRPPSLPDLTLDVFTRIAHLDQNRQVFSRVIPQEWIWRLLESLVRRLPVSDSDFAFLSREPWLSYLEKATMAIYAISFLSPPELKKRIKCDRSLRFSQVMIRMVQRLLTTSSVPEARTWFMVTARRAIEAMKVVDDGEDAFDTSQSTQPTLAFGMGFGETGEMVVEKGTGMLAGRRDVAWDLLMQRDLDPVLFGELESLMRVD</sequence>
<dbReference type="SMART" id="SM00501">
    <property type="entry name" value="BRIGHT"/>
    <property type="match status" value="1"/>
</dbReference>
<dbReference type="STRING" id="870435.A0A0C3P482"/>
<dbReference type="InterPro" id="IPR036431">
    <property type="entry name" value="ARID_dom_sf"/>
</dbReference>
<proteinExistence type="predicted"/>
<dbReference type="GO" id="GO:0005634">
    <property type="term" value="C:nucleus"/>
    <property type="evidence" value="ECO:0007669"/>
    <property type="project" value="TreeGrafter"/>
</dbReference>
<dbReference type="Proteomes" id="UP000054217">
    <property type="component" value="Unassembled WGS sequence"/>
</dbReference>
<dbReference type="InParanoid" id="A0A0C3P482"/>
<keyword evidence="3" id="KW-0539">Nucleus</keyword>
<feature type="region of interest" description="Disordered" evidence="4">
    <location>
        <begin position="261"/>
        <end position="438"/>
    </location>
</feature>
<feature type="compositionally biased region" description="Polar residues" evidence="4">
    <location>
        <begin position="361"/>
        <end position="381"/>
    </location>
</feature>
<feature type="domain" description="ARID" evidence="5">
    <location>
        <begin position="129"/>
        <end position="258"/>
    </location>
</feature>
<dbReference type="GO" id="GO:0000976">
    <property type="term" value="F:transcription cis-regulatory region binding"/>
    <property type="evidence" value="ECO:0007669"/>
    <property type="project" value="TreeGrafter"/>
</dbReference>
<feature type="compositionally biased region" description="Pro residues" evidence="4">
    <location>
        <begin position="323"/>
        <end position="343"/>
    </location>
</feature>
<feature type="compositionally biased region" description="Low complexity" evidence="4">
    <location>
        <begin position="419"/>
        <end position="437"/>
    </location>
</feature>
<dbReference type="EMBL" id="KN831982">
    <property type="protein sequence ID" value="KIO02266.1"/>
    <property type="molecule type" value="Genomic_DNA"/>
</dbReference>
<dbReference type="PANTHER" id="PTHR13964:SF27">
    <property type="entry name" value="HAT-TRICK, ISOFORM D"/>
    <property type="match status" value="1"/>
</dbReference>
<feature type="compositionally biased region" description="Polar residues" evidence="4">
    <location>
        <begin position="292"/>
        <end position="305"/>
    </location>
</feature>
<dbReference type="OrthoDB" id="1938591at2759"/>
<dbReference type="SUPFAM" id="SSF46774">
    <property type="entry name" value="ARID-like"/>
    <property type="match status" value="1"/>
</dbReference>
<dbReference type="PROSITE" id="PS51011">
    <property type="entry name" value="ARID"/>
    <property type="match status" value="1"/>
</dbReference>
<evidence type="ECO:0000313" key="6">
    <source>
        <dbReference type="EMBL" id="KIO02266.1"/>
    </source>
</evidence>
<dbReference type="SMART" id="SM01014">
    <property type="entry name" value="ARID"/>
    <property type="match status" value="1"/>
</dbReference>
<evidence type="ECO:0000256" key="2">
    <source>
        <dbReference type="ARBA" id="ARBA00023163"/>
    </source>
</evidence>
<dbReference type="Gene3D" id="1.10.150.60">
    <property type="entry name" value="ARID DNA-binding domain"/>
    <property type="match status" value="1"/>
</dbReference>
<feature type="compositionally biased region" description="Low complexity" evidence="4">
    <location>
        <begin position="91"/>
        <end position="109"/>
    </location>
</feature>
<name>A0A0C3P482_PISTI</name>